<sequence>MKLQLATAILSALPLAFAGTYPVNSLWDLRTTIVGTADDGDLAMICSSGGSSDCMIAALENCFVAAGNAMKDGARGGSQQGSAKRDVNDLVSFAEKPAEFNGKVFTKFPDNVWRADVTHDHLNETVMEQASELGTTFVRKENDVVYVSSSNPEENDNTKRDANANDNPQKFSNVVVAWRANAPTIKGIEKPDANAMASGIVQEVNNQPRTLCATLADKNNGGGSVADFGITVNSDQWSFVKNEPACAAN</sequence>
<keyword evidence="2" id="KW-0732">Signal</keyword>
<evidence type="ECO:0000313" key="4">
    <source>
        <dbReference type="Proteomes" id="UP000761534"/>
    </source>
</evidence>
<accession>A0A642VBJ0</accession>
<name>A0A642VBJ0_9ASCO</name>
<dbReference type="AlphaFoldDB" id="A0A642VBJ0"/>
<feature type="chain" id="PRO_5024998190" description="Ecp2 effector protein domain-containing protein" evidence="2">
    <location>
        <begin position="19"/>
        <end position="249"/>
    </location>
</feature>
<proteinExistence type="predicted"/>
<evidence type="ECO:0000256" key="2">
    <source>
        <dbReference type="SAM" id="SignalP"/>
    </source>
</evidence>
<reference evidence="3" key="1">
    <citation type="journal article" date="2019" name="G3 (Bethesda)">
        <title>Genome Assemblies of Two Rare Opportunistic Yeast Pathogens: Diutina rugosa (syn. Candida rugosa) and Trichomonascus ciferrii (syn. Candida ciferrii).</title>
        <authorList>
            <person name="Mixao V."/>
            <person name="Saus E."/>
            <person name="Hansen A.P."/>
            <person name="Lass-Florl C."/>
            <person name="Gabaldon T."/>
        </authorList>
    </citation>
    <scope>NUCLEOTIDE SEQUENCE</scope>
    <source>
        <strain evidence="3">CBS 4856</strain>
    </source>
</reference>
<protein>
    <recommendedName>
        <fullName evidence="5">Ecp2 effector protein domain-containing protein</fullName>
    </recommendedName>
</protein>
<dbReference type="Proteomes" id="UP000761534">
    <property type="component" value="Unassembled WGS sequence"/>
</dbReference>
<feature type="region of interest" description="Disordered" evidence="1">
    <location>
        <begin position="148"/>
        <end position="167"/>
    </location>
</feature>
<feature type="signal peptide" evidence="2">
    <location>
        <begin position="1"/>
        <end position="18"/>
    </location>
</feature>
<gene>
    <name evidence="3" type="ORF">TRICI_002839</name>
</gene>
<dbReference type="EMBL" id="SWFS01000194">
    <property type="protein sequence ID" value="KAA8914763.1"/>
    <property type="molecule type" value="Genomic_DNA"/>
</dbReference>
<evidence type="ECO:0000313" key="3">
    <source>
        <dbReference type="EMBL" id="KAA8914763.1"/>
    </source>
</evidence>
<comment type="caution">
    <text evidence="3">The sequence shown here is derived from an EMBL/GenBank/DDBJ whole genome shotgun (WGS) entry which is preliminary data.</text>
</comment>
<evidence type="ECO:0000256" key="1">
    <source>
        <dbReference type="SAM" id="MobiDB-lite"/>
    </source>
</evidence>
<evidence type="ECO:0008006" key="5">
    <source>
        <dbReference type="Google" id="ProtNLM"/>
    </source>
</evidence>
<keyword evidence="4" id="KW-1185">Reference proteome</keyword>
<dbReference type="VEuPathDB" id="FungiDB:TRICI_002839"/>
<organism evidence="3 4">
    <name type="scientific">Trichomonascus ciferrii</name>
    <dbReference type="NCBI Taxonomy" id="44093"/>
    <lineage>
        <taxon>Eukaryota</taxon>
        <taxon>Fungi</taxon>
        <taxon>Dikarya</taxon>
        <taxon>Ascomycota</taxon>
        <taxon>Saccharomycotina</taxon>
        <taxon>Dipodascomycetes</taxon>
        <taxon>Dipodascales</taxon>
        <taxon>Trichomonascaceae</taxon>
        <taxon>Trichomonascus</taxon>
        <taxon>Trichomonascus ciferrii complex</taxon>
    </lineage>
</organism>